<feature type="compositionally biased region" description="Acidic residues" evidence="1">
    <location>
        <begin position="386"/>
        <end position="397"/>
    </location>
</feature>
<feature type="compositionally biased region" description="Polar residues" evidence="1">
    <location>
        <begin position="1"/>
        <end position="10"/>
    </location>
</feature>
<dbReference type="Proteomes" id="UP000280598">
    <property type="component" value="Unassembled WGS sequence"/>
</dbReference>
<dbReference type="EMBL" id="QWIS01000131">
    <property type="protein sequence ID" value="RMZ05219.1"/>
    <property type="molecule type" value="Genomic_DNA"/>
</dbReference>
<feature type="compositionally biased region" description="Basic and acidic residues" evidence="1">
    <location>
        <begin position="416"/>
        <end position="428"/>
    </location>
</feature>
<name>A0A3M7GW15_HORWE</name>
<dbReference type="Pfam" id="PF13136">
    <property type="entry name" value="DUF3984"/>
    <property type="match status" value="1"/>
</dbReference>
<evidence type="ECO:0000256" key="1">
    <source>
        <dbReference type="SAM" id="MobiDB-lite"/>
    </source>
</evidence>
<feature type="region of interest" description="Disordered" evidence="1">
    <location>
        <begin position="384"/>
        <end position="445"/>
    </location>
</feature>
<protein>
    <submittedName>
        <fullName evidence="2">Uncharacterized protein</fullName>
    </submittedName>
</protein>
<feature type="region of interest" description="Disordered" evidence="1">
    <location>
        <begin position="205"/>
        <end position="305"/>
    </location>
</feature>
<evidence type="ECO:0000313" key="3">
    <source>
        <dbReference type="Proteomes" id="UP000280598"/>
    </source>
</evidence>
<accession>A0A3M7GW15</accession>
<comment type="caution">
    <text evidence="2">The sequence shown here is derived from an EMBL/GenBank/DDBJ whole genome shotgun (WGS) entry which is preliminary data.</text>
</comment>
<reference evidence="2 3" key="1">
    <citation type="journal article" date="2018" name="BMC Genomics">
        <title>Genomic evidence for intraspecific hybridization in a clonal and extremely halotolerant yeast.</title>
        <authorList>
            <person name="Gostincar C."/>
            <person name="Stajich J.E."/>
            <person name="Zupancic J."/>
            <person name="Zalar P."/>
            <person name="Gunde-Cimerman N."/>
        </authorList>
    </citation>
    <scope>NUCLEOTIDE SEQUENCE [LARGE SCALE GENOMIC DNA]</scope>
    <source>
        <strain evidence="2 3">EXF-562</strain>
    </source>
</reference>
<feature type="compositionally biased region" description="Acidic residues" evidence="1">
    <location>
        <begin position="226"/>
        <end position="237"/>
    </location>
</feature>
<feature type="compositionally biased region" description="Low complexity" evidence="1">
    <location>
        <begin position="240"/>
        <end position="256"/>
    </location>
</feature>
<organism evidence="2 3">
    <name type="scientific">Hortaea werneckii</name>
    <name type="common">Black yeast</name>
    <name type="synonym">Cladosporium werneckii</name>
    <dbReference type="NCBI Taxonomy" id="91943"/>
    <lineage>
        <taxon>Eukaryota</taxon>
        <taxon>Fungi</taxon>
        <taxon>Dikarya</taxon>
        <taxon>Ascomycota</taxon>
        <taxon>Pezizomycotina</taxon>
        <taxon>Dothideomycetes</taxon>
        <taxon>Dothideomycetidae</taxon>
        <taxon>Mycosphaerellales</taxon>
        <taxon>Teratosphaeriaceae</taxon>
        <taxon>Hortaea</taxon>
    </lineage>
</organism>
<proteinExistence type="predicted"/>
<evidence type="ECO:0000313" key="2">
    <source>
        <dbReference type="EMBL" id="RMZ05219.1"/>
    </source>
</evidence>
<sequence>MAQSSASMEQHQGRTTPRSSSRPKRSTTNLANLRLAPLSTKFTEDQPVNYTTAKSPYEEHNDFAFARNHSSYLQGRSAPSTPGILSRSSSRKHLGGGLSRRGSLYEDETPPYHYAGAAQAPTDQARTAVGSGQIPKAKSDAALLSPQRLSGYGVPLKRKQYMRSRTGTSTPTGRRTGNGTTEHDDDNDDWLTRTRASTHALLQEAKGQSWLATRDSSTSLARLDSDADDLDDDEGYEEMAAASSSSNAATASQQQQPNRLRIDPPSPAAMRVRSPVWGSRYGSRSGSKRTSRRGSTTAFHTPMAGPATLAGAESYFGGDGEEESFGEQMEPDFVDLPPQAQRKGGEQGVGAADETELARLTSEKSFGLGRLVDQIMGFHLFKVEEGQESTDDDDGNEMDERRERDELTDAASRVAAEAKRRREEKERLTALPPAPRDVGDEGGQGGWQDAAWLLSVASKALF</sequence>
<feature type="region of interest" description="Disordered" evidence="1">
    <location>
        <begin position="1"/>
        <end position="49"/>
    </location>
</feature>
<feature type="region of interest" description="Disordered" evidence="1">
    <location>
        <begin position="160"/>
        <end position="190"/>
    </location>
</feature>
<dbReference type="InterPro" id="IPR025040">
    <property type="entry name" value="DUF3984"/>
</dbReference>
<dbReference type="VEuPathDB" id="FungiDB:BTJ68_14438"/>
<gene>
    <name evidence="2" type="ORF">D0860_06044</name>
</gene>
<feature type="compositionally biased region" description="Basic and acidic residues" evidence="1">
    <location>
        <begin position="398"/>
        <end position="407"/>
    </location>
</feature>
<feature type="region of interest" description="Disordered" evidence="1">
    <location>
        <begin position="70"/>
        <end position="145"/>
    </location>
</feature>
<dbReference type="AlphaFoldDB" id="A0A3M7GW15"/>
<feature type="compositionally biased region" description="Low complexity" evidence="1">
    <location>
        <begin position="163"/>
        <end position="180"/>
    </location>
</feature>
<feature type="compositionally biased region" description="Polar residues" evidence="1">
    <location>
        <begin position="70"/>
        <end position="80"/>
    </location>
</feature>